<proteinExistence type="predicted"/>
<dbReference type="PROSITE" id="PS51186">
    <property type="entry name" value="GNAT"/>
    <property type="match status" value="1"/>
</dbReference>
<keyword evidence="5" id="KW-1185">Reference proteome</keyword>
<dbReference type="Gene3D" id="3.40.630.30">
    <property type="match status" value="1"/>
</dbReference>
<dbReference type="PATRIC" id="fig|123899.6.peg.1080"/>
<dbReference type="KEGG" id="btrm:SAMEA390648701101"/>
<evidence type="ECO:0000256" key="2">
    <source>
        <dbReference type="ARBA" id="ARBA00023315"/>
    </source>
</evidence>
<dbReference type="Pfam" id="PF00583">
    <property type="entry name" value="Acetyltransf_1"/>
    <property type="match status" value="1"/>
</dbReference>
<keyword evidence="2" id="KW-0012">Acyltransferase</keyword>
<gene>
    <name evidence="4" type="ORF">SAMEA3906487_01101</name>
</gene>
<dbReference type="InterPro" id="IPR000182">
    <property type="entry name" value="GNAT_dom"/>
</dbReference>
<dbReference type="InterPro" id="IPR016181">
    <property type="entry name" value="Acyl_CoA_acyltransferase"/>
</dbReference>
<dbReference type="Proteomes" id="UP000076825">
    <property type="component" value="Chromosome 1"/>
</dbReference>
<dbReference type="CDD" id="cd04301">
    <property type="entry name" value="NAT_SF"/>
    <property type="match status" value="1"/>
</dbReference>
<reference evidence="4 5" key="1">
    <citation type="submission" date="2016-04" db="EMBL/GenBank/DDBJ databases">
        <authorList>
            <consortium name="Pathogen Informatics"/>
        </authorList>
    </citation>
    <scope>NUCLEOTIDE SEQUENCE [LARGE SCALE GENOMIC DNA]</scope>
    <source>
        <strain evidence="4 5">H044680328</strain>
    </source>
</reference>
<dbReference type="SUPFAM" id="SSF55729">
    <property type="entry name" value="Acyl-CoA N-acyltransferases (Nat)"/>
    <property type="match status" value="1"/>
</dbReference>
<keyword evidence="1 4" id="KW-0808">Transferase</keyword>
<dbReference type="PANTHER" id="PTHR43877:SF2">
    <property type="entry name" value="AMINOALKYLPHOSPHONATE N-ACETYLTRANSFERASE-RELATED"/>
    <property type="match status" value="1"/>
</dbReference>
<evidence type="ECO:0000256" key="1">
    <source>
        <dbReference type="ARBA" id="ARBA00022679"/>
    </source>
</evidence>
<name>A0A157SCG6_9BORD</name>
<dbReference type="EMBL" id="LT546645">
    <property type="protein sequence ID" value="SAI68130.1"/>
    <property type="molecule type" value="Genomic_DNA"/>
</dbReference>
<sequence>MSADLPGVSLRPATLADRQMLADLALASKAVWGYDAAMLASWRAELTPRAGCLAQRPFVLAESAGRCLGFYSLQPLAGDEEGWALDNLWVAPDGIGRGLGRLLLADAKALARSRGIGLLRIDADPHAEPFYLSQGARRAGAIAAPLPGQPERLRPQLILSCA</sequence>
<dbReference type="eggNOG" id="COG1247">
    <property type="taxonomic scope" value="Bacteria"/>
</dbReference>
<dbReference type="InterPro" id="IPR050832">
    <property type="entry name" value="Bact_Acetyltransf"/>
</dbReference>
<feature type="domain" description="N-acetyltransferase" evidence="3">
    <location>
        <begin position="8"/>
        <end position="160"/>
    </location>
</feature>
<evidence type="ECO:0000313" key="4">
    <source>
        <dbReference type="EMBL" id="SAI68130.1"/>
    </source>
</evidence>
<dbReference type="RefSeq" id="WP_025514991.1">
    <property type="nucleotide sequence ID" value="NZ_CP016340.1"/>
</dbReference>
<accession>A0A157SCG6</accession>
<protein>
    <submittedName>
        <fullName evidence="4">Acetyltransferase (GNAT) family</fullName>
    </submittedName>
</protein>
<dbReference type="PANTHER" id="PTHR43877">
    <property type="entry name" value="AMINOALKYLPHOSPHONATE N-ACETYLTRANSFERASE-RELATED-RELATED"/>
    <property type="match status" value="1"/>
</dbReference>
<evidence type="ECO:0000313" key="5">
    <source>
        <dbReference type="Proteomes" id="UP000076825"/>
    </source>
</evidence>
<organism evidence="4 5">
    <name type="scientific">Bordetella trematum</name>
    <dbReference type="NCBI Taxonomy" id="123899"/>
    <lineage>
        <taxon>Bacteria</taxon>
        <taxon>Pseudomonadati</taxon>
        <taxon>Pseudomonadota</taxon>
        <taxon>Betaproteobacteria</taxon>
        <taxon>Burkholderiales</taxon>
        <taxon>Alcaligenaceae</taxon>
        <taxon>Bordetella</taxon>
    </lineage>
</organism>
<dbReference type="STRING" id="123899.SAMEA3906487_01101"/>
<evidence type="ECO:0000259" key="3">
    <source>
        <dbReference type="PROSITE" id="PS51186"/>
    </source>
</evidence>
<dbReference type="GO" id="GO:0016747">
    <property type="term" value="F:acyltransferase activity, transferring groups other than amino-acyl groups"/>
    <property type="evidence" value="ECO:0007669"/>
    <property type="project" value="InterPro"/>
</dbReference>
<dbReference type="GeneID" id="56587494"/>
<dbReference type="AlphaFoldDB" id="A0A157SCG6"/>